<gene>
    <name evidence="4" type="ORF">GCM10023200_45130</name>
</gene>
<keyword evidence="1" id="KW-0808">Transferase</keyword>
<dbReference type="InterPro" id="IPR050267">
    <property type="entry name" value="Anti-sigma-factor_SerPK"/>
</dbReference>
<dbReference type="PANTHER" id="PTHR35526">
    <property type="entry name" value="ANTI-SIGMA-F FACTOR RSBW-RELATED"/>
    <property type="match status" value="1"/>
</dbReference>
<keyword evidence="1" id="KW-0418">Kinase</keyword>
<evidence type="ECO:0000256" key="2">
    <source>
        <dbReference type="SAM" id="MobiDB-lite"/>
    </source>
</evidence>
<keyword evidence="1" id="KW-0723">Serine/threonine-protein kinase</keyword>
<accession>A0ABP9C0X0</accession>
<name>A0ABP9C0X0_9PSEU</name>
<dbReference type="PANTHER" id="PTHR35526:SF3">
    <property type="entry name" value="ANTI-SIGMA-F FACTOR RSBW"/>
    <property type="match status" value="1"/>
</dbReference>
<sequence>MTPARTDDPRAMDASTGSRTGPGRPIGTRSVETPRRVVHEVAHELVRPADLRALRTELVAWVRATSAAPATSAFADRLEDVASGLYEALTNVVDHAYTGGPGPIHLVARLTLSDGAEHDAPAHPWLEIEVADRGDWRPADDDPGHRGRGLLLLSQVTDGHEVERAPDGTRVRLWWHRPP</sequence>
<dbReference type="CDD" id="cd16936">
    <property type="entry name" value="HATPase_RsbW-like"/>
    <property type="match status" value="1"/>
</dbReference>
<comment type="caution">
    <text evidence="4">The sequence shown here is derived from an EMBL/GenBank/DDBJ whole genome shotgun (WGS) entry which is preliminary data.</text>
</comment>
<feature type="region of interest" description="Disordered" evidence="2">
    <location>
        <begin position="1"/>
        <end position="31"/>
    </location>
</feature>
<dbReference type="Gene3D" id="3.30.565.10">
    <property type="entry name" value="Histidine kinase-like ATPase, C-terminal domain"/>
    <property type="match status" value="1"/>
</dbReference>
<evidence type="ECO:0000256" key="1">
    <source>
        <dbReference type="ARBA" id="ARBA00022527"/>
    </source>
</evidence>
<protein>
    <recommendedName>
        <fullName evidence="3">Histidine kinase/HSP90-like ATPase domain-containing protein</fullName>
    </recommendedName>
</protein>
<proteinExistence type="predicted"/>
<organism evidence="4 5">
    <name type="scientific">Actinomycetospora chlora</name>
    <dbReference type="NCBI Taxonomy" id="663608"/>
    <lineage>
        <taxon>Bacteria</taxon>
        <taxon>Bacillati</taxon>
        <taxon>Actinomycetota</taxon>
        <taxon>Actinomycetes</taxon>
        <taxon>Pseudonocardiales</taxon>
        <taxon>Pseudonocardiaceae</taxon>
        <taxon>Actinomycetospora</taxon>
    </lineage>
</organism>
<evidence type="ECO:0000313" key="5">
    <source>
        <dbReference type="Proteomes" id="UP001500928"/>
    </source>
</evidence>
<evidence type="ECO:0000313" key="4">
    <source>
        <dbReference type="EMBL" id="GAA4802921.1"/>
    </source>
</evidence>
<dbReference type="Proteomes" id="UP001500928">
    <property type="component" value="Unassembled WGS sequence"/>
</dbReference>
<feature type="compositionally biased region" description="Basic and acidic residues" evidence="2">
    <location>
        <begin position="1"/>
        <end position="11"/>
    </location>
</feature>
<dbReference type="InterPro" id="IPR036890">
    <property type="entry name" value="HATPase_C_sf"/>
</dbReference>
<dbReference type="InterPro" id="IPR003594">
    <property type="entry name" value="HATPase_dom"/>
</dbReference>
<dbReference type="Pfam" id="PF13581">
    <property type="entry name" value="HATPase_c_2"/>
    <property type="match status" value="1"/>
</dbReference>
<dbReference type="EMBL" id="BAABHO010000044">
    <property type="protein sequence ID" value="GAA4802921.1"/>
    <property type="molecule type" value="Genomic_DNA"/>
</dbReference>
<dbReference type="SUPFAM" id="SSF55874">
    <property type="entry name" value="ATPase domain of HSP90 chaperone/DNA topoisomerase II/histidine kinase"/>
    <property type="match status" value="1"/>
</dbReference>
<reference evidence="5" key="1">
    <citation type="journal article" date="2019" name="Int. J. Syst. Evol. Microbiol.">
        <title>The Global Catalogue of Microorganisms (GCM) 10K type strain sequencing project: providing services to taxonomists for standard genome sequencing and annotation.</title>
        <authorList>
            <consortium name="The Broad Institute Genomics Platform"/>
            <consortium name="The Broad Institute Genome Sequencing Center for Infectious Disease"/>
            <person name="Wu L."/>
            <person name="Ma J."/>
        </authorList>
    </citation>
    <scope>NUCLEOTIDE SEQUENCE [LARGE SCALE GENOMIC DNA]</scope>
    <source>
        <strain evidence="5">JCM 17979</strain>
    </source>
</reference>
<keyword evidence="5" id="KW-1185">Reference proteome</keyword>
<evidence type="ECO:0000259" key="3">
    <source>
        <dbReference type="Pfam" id="PF13581"/>
    </source>
</evidence>
<feature type="domain" description="Histidine kinase/HSP90-like ATPase" evidence="3">
    <location>
        <begin position="48"/>
        <end position="175"/>
    </location>
</feature>